<proteinExistence type="predicted"/>
<dbReference type="Proteomes" id="UP000279228">
    <property type="component" value="Unassembled WGS sequence"/>
</dbReference>
<organism evidence="1 2">
    <name type="scientific">Pseudomonas songnenensis</name>
    <dbReference type="NCBI Taxonomy" id="1176259"/>
    <lineage>
        <taxon>Bacteria</taxon>
        <taxon>Pseudomonadati</taxon>
        <taxon>Pseudomonadota</taxon>
        <taxon>Gammaproteobacteria</taxon>
        <taxon>Pseudomonadales</taxon>
        <taxon>Pseudomonadaceae</taxon>
        <taxon>Pseudomonas</taxon>
    </lineage>
</organism>
<keyword evidence="2" id="KW-1185">Reference proteome</keyword>
<dbReference type="EMBL" id="RFFN01000006">
    <property type="protein sequence ID" value="RMH95425.1"/>
    <property type="molecule type" value="Genomic_DNA"/>
</dbReference>
<comment type="caution">
    <text evidence="1">The sequence shown here is derived from an EMBL/GenBank/DDBJ whole genome shotgun (WGS) entry which is preliminary data.</text>
</comment>
<sequence>MKFRKKPAVIDAIQWTGDNQEAVALFLGERLPRGVRFRIEANRVAISAIVKGSLERCDFAYPGDWIIRGVQGELYPCRPDTFAATYEPA</sequence>
<reference evidence="1 2" key="1">
    <citation type="submission" date="2018-10" db="EMBL/GenBank/DDBJ databases">
        <title>Pseudomonas songnenensis NEAU-ST5-5(T) genome.</title>
        <authorList>
            <person name="Pengp J."/>
            <person name="Liu Z.-P."/>
        </authorList>
    </citation>
    <scope>NUCLEOTIDE SEQUENCE [LARGE SCALE GENOMIC DNA]</scope>
    <source>
        <strain evidence="1 2">NEAU-ST5-5</strain>
    </source>
</reference>
<gene>
    <name evidence="1" type="ORF">EA798_16685</name>
</gene>
<accession>A0ABX9UQM4</accession>
<protein>
    <submittedName>
        <fullName evidence="1">Uncharacterized protein</fullName>
    </submittedName>
</protein>
<evidence type="ECO:0000313" key="2">
    <source>
        <dbReference type="Proteomes" id="UP000279228"/>
    </source>
</evidence>
<dbReference type="RefSeq" id="WP_122099655.1">
    <property type="nucleotide sequence ID" value="NZ_JAMOHS010000028.1"/>
</dbReference>
<evidence type="ECO:0000313" key="1">
    <source>
        <dbReference type="EMBL" id="RMH95425.1"/>
    </source>
</evidence>
<name>A0ABX9UQM4_9PSED</name>